<evidence type="ECO:0000256" key="7">
    <source>
        <dbReference type="PROSITE-ProRule" id="PRU00453"/>
    </source>
</evidence>
<evidence type="ECO:0000256" key="1">
    <source>
        <dbReference type="ARBA" id="ARBA00022553"/>
    </source>
</evidence>
<keyword evidence="3 7" id="KW-0863">Zinc-finger</keyword>
<dbReference type="GO" id="GO:0005634">
    <property type="term" value="C:nucleus"/>
    <property type="evidence" value="ECO:0007669"/>
    <property type="project" value="TreeGrafter"/>
</dbReference>
<reference evidence="9 10" key="1">
    <citation type="journal article" date="2024" name="BMC Genomics">
        <title>Genome assembly of redclaw crayfish (Cherax quadricarinatus) provides insights into its immune adaptation and hypoxia tolerance.</title>
        <authorList>
            <person name="Liu Z."/>
            <person name="Zheng J."/>
            <person name="Li H."/>
            <person name="Fang K."/>
            <person name="Wang S."/>
            <person name="He J."/>
            <person name="Zhou D."/>
            <person name="Weng S."/>
            <person name="Chi M."/>
            <person name="Gu Z."/>
            <person name="He J."/>
            <person name="Li F."/>
            <person name="Wang M."/>
        </authorList>
    </citation>
    <scope>NUCLEOTIDE SEQUENCE [LARGE SCALE GENOMIC DNA]</scope>
    <source>
        <strain evidence="9">ZL_2023a</strain>
    </source>
</reference>
<keyword evidence="2" id="KW-0479">Metal-binding</keyword>
<comment type="function">
    <text evidence="5">Required for box C/D snoRNAs accumulation involved in snoRNA processing, snoRNA transport to the nucleolus and ribosome biogenesis.</text>
</comment>
<proteinExistence type="inferred from homology"/>
<dbReference type="CDD" id="cd23023">
    <property type="entry name" value="zf-HIT_BCD1"/>
    <property type="match status" value="1"/>
</dbReference>
<dbReference type="InterPro" id="IPR051639">
    <property type="entry name" value="BCD1"/>
</dbReference>
<accession>A0AAW0YDT1</accession>
<comment type="similarity">
    <text evidence="6">Belongs to the BCD1 family.</text>
</comment>
<dbReference type="EMBL" id="JARKIK010000006">
    <property type="protein sequence ID" value="KAK8751074.1"/>
    <property type="molecule type" value="Genomic_DNA"/>
</dbReference>
<evidence type="ECO:0000256" key="2">
    <source>
        <dbReference type="ARBA" id="ARBA00022723"/>
    </source>
</evidence>
<dbReference type="PANTHER" id="PTHR13483:SF3">
    <property type="entry name" value="BOX C_D SNORNA PROTEIN 1"/>
    <property type="match status" value="1"/>
</dbReference>
<comment type="caution">
    <text evidence="9">The sequence shown here is derived from an EMBL/GenBank/DDBJ whole genome shotgun (WGS) entry which is preliminary data.</text>
</comment>
<evidence type="ECO:0000256" key="5">
    <source>
        <dbReference type="ARBA" id="ARBA00049598"/>
    </source>
</evidence>
<evidence type="ECO:0000313" key="9">
    <source>
        <dbReference type="EMBL" id="KAK8751074.1"/>
    </source>
</evidence>
<feature type="domain" description="HIT-type" evidence="8">
    <location>
        <begin position="18"/>
        <end position="52"/>
    </location>
</feature>
<dbReference type="Pfam" id="PF25790">
    <property type="entry name" value="BCD1"/>
    <property type="match status" value="1"/>
</dbReference>
<dbReference type="GO" id="GO:0048254">
    <property type="term" value="P:snoRNA localization"/>
    <property type="evidence" value="ECO:0007669"/>
    <property type="project" value="TreeGrafter"/>
</dbReference>
<organism evidence="9 10">
    <name type="scientific">Cherax quadricarinatus</name>
    <name type="common">Australian red claw crayfish</name>
    <dbReference type="NCBI Taxonomy" id="27406"/>
    <lineage>
        <taxon>Eukaryota</taxon>
        <taxon>Metazoa</taxon>
        <taxon>Ecdysozoa</taxon>
        <taxon>Arthropoda</taxon>
        <taxon>Crustacea</taxon>
        <taxon>Multicrustacea</taxon>
        <taxon>Malacostraca</taxon>
        <taxon>Eumalacostraca</taxon>
        <taxon>Eucarida</taxon>
        <taxon>Decapoda</taxon>
        <taxon>Pleocyemata</taxon>
        <taxon>Astacidea</taxon>
        <taxon>Parastacoidea</taxon>
        <taxon>Parastacidae</taxon>
        <taxon>Cherax</taxon>
    </lineage>
</organism>
<evidence type="ECO:0000313" key="10">
    <source>
        <dbReference type="Proteomes" id="UP001445076"/>
    </source>
</evidence>
<dbReference type="Proteomes" id="UP001445076">
    <property type="component" value="Unassembled WGS sequence"/>
</dbReference>
<dbReference type="GO" id="GO:0070761">
    <property type="term" value="C:pre-snoRNP complex"/>
    <property type="evidence" value="ECO:0007669"/>
    <property type="project" value="TreeGrafter"/>
</dbReference>
<keyword evidence="10" id="KW-1185">Reference proteome</keyword>
<dbReference type="GO" id="GO:0000463">
    <property type="term" value="P:maturation of LSU-rRNA from tricistronic rRNA transcript (SSU-rRNA, 5.8S rRNA, LSU-rRNA)"/>
    <property type="evidence" value="ECO:0007669"/>
    <property type="project" value="TreeGrafter"/>
</dbReference>
<dbReference type="PROSITE" id="PS51083">
    <property type="entry name" value="ZF_HIT"/>
    <property type="match status" value="1"/>
</dbReference>
<dbReference type="PANTHER" id="PTHR13483">
    <property type="entry name" value="BOX C_D SNORNA PROTEIN 1-RELATED"/>
    <property type="match status" value="1"/>
</dbReference>
<dbReference type="AlphaFoldDB" id="A0AAW0YDT1"/>
<name>A0AAW0YDT1_CHEQU</name>
<dbReference type="GO" id="GO:0008270">
    <property type="term" value="F:zinc ion binding"/>
    <property type="evidence" value="ECO:0007669"/>
    <property type="project" value="UniProtKB-UniRule"/>
</dbReference>
<evidence type="ECO:0000256" key="4">
    <source>
        <dbReference type="ARBA" id="ARBA00022833"/>
    </source>
</evidence>
<keyword evidence="1" id="KW-0597">Phosphoprotein</keyword>
<keyword evidence="4" id="KW-0862">Zinc</keyword>
<reference evidence="9" key="2">
    <citation type="submission" date="2024-01" db="EMBL/GenBank/DDBJ databases">
        <authorList>
            <person name="He J."/>
            <person name="Wang M."/>
            <person name="Zheng J."/>
            <person name="Liu Z."/>
        </authorList>
    </citation>
    <scope>NUCLEOTIDE SEQUENCE</scope>
    <source>
        <strain evidence="9">ZL_2023a</strain>
        <tissue evidence="9">Muscle</tissue>
    </source>
</reference>
<sequence>MESSRGEQQTRPCKVGVCSVCGVNQAKYTCPACSIKSCSLSCVKSHKKCQGCTGIRDRAAMVLKEDMDNLTLLSDYRLLEEIDNKLEDNLRNPLRRHVMRSLKDKPSLPHFLHRLRNEAWNRGTTLKFMPSHFTSRRENTTRYNFKEGIIRWHIKWIFHQADFTYVDTSVDENTSVIKLLARYLEPSNDLSPEDNEKLAYYQSASYGKVAVLIKTDVPGSGTTFQELFLSKSIRLNLANKTILEYPIFYAVLRDHIHAYLEYQPEGHDDLFSDPEVKEARETHKADGLSFFDASNVEED</sequence>
<dbReference type="SUPFAM" id="SSF144232">
    <property type="entry name" value="HIT/MYND zinc finger-like"/>
    <property type="match status" value="1"/>
</dbReference>
<dbReference type="Pfam" id="PF04438">
    <property type="entry name" value="zf-HIT"/>
    <property type="match status" value="1"/>
</dbReference>
<dbReference type="GO" id="GO:0000492">
    <property type="term" value="P:box C/D snoRNP assembly"/>
    <property type="evidence" value="ECO:0007669"/>
    <property type="project" value="TreeGrafter"/>
</dbReference>
<evidence type="ECO:0000256" key="6">
    <source>
        <dbReference type="ARBA" id="ARBA00049654"/>
    </source>
</evidence>
<dbReference type="EMBL" id="JARKIK010000006">
    <property type="protein sequence ID" value="KAK8751073.1"/>
    <property type="molecule type" value="Genomic_DNA"/>
</dbReference>
<evidence type="ECO:0000256" key="3">
    <source>
        <dbReference type="ARBA" id="ARBA00022771"/>
    </source>
</evidence>
<dbReference type="Gene3D" id="3.30.60.190">
    <property type="match status" value="1"/>
</dbReference>
<dbReference type="InterPro" id="IPR007529">
    <property type="entry name" value="Znf_HIT"/>
</dbReference>
<dbReference type="InterPro" id="IPR057721">
    <property type="entry name" value="BCD1_alpha/beta"/>
</dbReference>
<gene>
    <name evidence="9" type="ORF">OTU49_012849</name>
</gene>
<protein>
    <recommendedName>
        <fullName evidence="8">HIT-type domain-containing protein</fullName>
    </recommendedName>
</protein>
<evidence type="ECO:0000259" key="8">
    <source>
        <dbReference type="PROSITE" id="PS51083"/>
    </source>
</evidence>